<accession>A0A1G1VP72</accession>
<dbReference type="Proteomes" id="UP000179069">
    <property type="component" value="Unassembled WGS sequence"/>
</dbReference>
<name>A0A1G1VP72_9BACT</name>
<dbReference type="EMBL" id="MHCI01000005">
    <property type="protein sequence ID" value="OGY17196.1"/>
    <property type="molecule type" value="Genomic_DNA"/>
</dbReference>
<dbReference type="AlphaFoldDB" id="A0A1G1VP72"/>
<gene>
    <name evidence="1" type="ORF">A2785_04235</name>
</gene>
<evidence type="ECO:0000313" key="2">
    <source>
        <dbReference type="Proteomes" id="UP000179069"/>
    </source>
</evidence>
<sequence>MFHIVPHTVPAMADRVKLDNPVRLGLAPDNLFRLGVEHFSVEKIDGGCYNQGNHEGENEPETACL</sequence>
<protein>
    <submittedName>
        <fullName evidence="1">Uncharacterized protein</fullName>
    </submittedName>
</protein>
<organism evidence="1 2">
    <name type="scientific">Candidatus Chisholmbacteria bacterium RIFCSPHIGHO2_01_FULL_49_18</name>
    <dbReference type="NCBI Taxonomy" id="1797590"/>
    <lineage>
        <taxon>Bacteria</taxon>
        <taxon>Candidatus Chisholmiibacteriota</taxon>
    </lineage>
</organism>
<proteinExistence type="predicted"/>
<evidence type="ECO:0000313" key="1">
    <source>
        <dbReference type="EMBL" id="OGY17196.1"/>
    </source>
</evidence>
<reference evidence="1 2" key="1">
    <citation type="journal article" date="2016" name="Nat. Commun.">
        <title>Thousands of microbial genomes shed light on interconnected biogeochemical processes in an aquifer system.</title>
        <authorList>
            <person name="Anantharaman K."/>
            <person name="Brown C.T."/>
            <person name="Hug L.A."/>
            <person name="Sharon I."/>
            <person name="Castelle C.J."/>
            <person name="Probst A.J."/>
            <person name="Thomas B.C."/>
            <person name="Singh A."/>
            <person name="Wilkins M.J."/>
            <person name="Karaoz U."/>
            <person name="Brodie E.L."/>
            <person name="Williams K.H."/>
            <person name="Hubbard S.S."/>
            <person name="Banfield J.F."/>
        </authorList>
    </citation>
    <scope>NUCLEOTIDE SEQUENCE [LARGE SCALE GENOMIC DNA]</scope>
</reference>
<comment type="caution">
    <text evidence="1">The sequence shown here is derived from an EMBL/GenBank/DDBJ whole genome shotgun (WGS) entry which is preliminary data.</text>
</comment>